<organism evidence="3">
    <name type="scientific">Caldilineaceae bacterium SB0662_bin_9</name>
    <dbReference type="NCBI Taxonomy" id="2605258"/>
    <lineage>
        <taxon>Bacteria</taxon>
        <taxon>Bacillati</taxon>
        <taxon>Chloroflexota</taxon>
        <taxon>Caldilineae</taxon>
        <taxon>Caldilineales</taxon>
        <taxon>Caldilineaceae</taxon>
    </lineage>
</organism>
<name>A0A6B1DRH3_9CHLR</name>
<comment type="caution">
    <text evidence="3">The sequence shown here is derived from an EMBL/GenBank/DDBJ whole genome shotgun (WGS) entry which is preliminary data.</text>
</comment>
<proteinExistence type="predicted"/>
<dbReference type="AlphaFoldDB" id="A0A6B1DRH3"/>
<keyword evidence="2" id="KW-1133">Transmembrane helix</keyword>
<protein>
    <submittedName>
        <fullName evidence="3">Uncharacterized protein</fullName>
    </submittedName>
</protein>
<evidence type="ECO:0000256" key="2">
    <source>
        <dbReference type="SAM" id="Phobius"/>
    </source>
</evidence>
<reference evidence="3" key="1">
    <citation type="submission" date="2019-09" db="EMBL/GenBank/DDBJ databases">
        <title>Characterisation of the sponge microbiome using genome-centric metagenomics.</title>
        <authorList>
            <person name="Engelberts J.P."/>
            <person name="Robbins S.J."/>
            <person name="De Goeij J.M."/>
            <person name="Aranda M."/>
            <person name="Bell S.C."/>
            <person name="Webster N.S."/>
        </authorList>
    </citation>
    <scope>NUCLEOTIDE SEQUENCE</scope>
    <source>
        <strain evidence="3">SB0662_bin_9</strain>
    </source>
</reference>
<feature type="region of interest" description="Disordered" evidence="1">
    <location>
        <begin position="71"/>
        <end position="91"/>
    </location>
</feature>
<feature type="transmembrane region" description="Helical" evidence="2">
    <location>
        <begin position="12"/>
        <end position="29"/>
    </location>
</feature>
<dbReference type="EMBL" id="VXPY01000055">
    <property type="protein sequence ID" value="MYD90290.1"/>
    <property type="molecule type" value="Genomic_DNA"/>
</dbReference>
<evidence type="ECO:0000256" key="1">
    <source>
        <dbReference type="SAM" id="MobiDB-lite"/>
    </source>
</evidence>
<gene>
    <name evidence="3" type="ORF">F4Y08_08140</name>
</gene>
<feature type="transmembrane region" description="Helical" evidence="2">
    <location>
        <begin position="35"/>
        <end position="56"/>
    </location>
</feature>
<feature type="compositionally biased region" description="Low complexity" evidence="1">
    <location>
        <begin position="71"/>
        <end position="85"/>
    </location>
</feature>
<keyword evidence="2" id="KW-0472">Membrane</keyword>
<keyword evidence="2" id="KW-0812">Transmembrane</keyword>
<accession>A0A6B1DRH3</accession>
<sequence length="91" mass="9643">MPKTRVHVGRMSLVLLVTLIMPLIIGGLVDVLTETFPWVTIGFAVVSLPVAAFFVVRQGLAEMNQVIDTHAPAAPADPLPGASLPTQSRQG</sequence>
<evidence type="ECO:0000313" key="3">
    <source>
        <dbReference type="EMBL" id="MYD90290.1"/>
    </source>
</evidence>